<dbReference type="eggNOG" id="KOG0761">
    <property type="taxonomic scope" value="Eukaryota"/>
</dbReference>
<evidence type="ECO:0000256" key="5">
    <source>
        <dbReference type="ARBA" id="ARBA00022737"/>
    </source>
</evidence>
<comment type="subcellular location">
    <subcellularLocation>
        <location evidence="1">Mitochondrion inner membrane</location>
        <topology evidence="1">Multi-pass membrane protein</topology>
    </subcellularLocation>
</comment>
<keyword evidence="13" id="KW-1185">Reference proteome</keyword>
<keyword evidence="5" id="KW-0677">Repeat</keyword>
<dbReference type="GO" id="GO:0031921">
    <property type="term" value="P:pyridoxal phosphate transport"/>
    <property type="evidence" value="ECO:0007669"/>
    <property type="project" value="EnsemblFungi"/>
</dbReference>
<dbReference type="STRING" id="1071382.H2AQU7"/>
<dbReference type="InterPro" id="IPR018108">
    <property type="entry name" value="MCP_transmembrane"/>
</dbReference>
<evidence type="ECO:0000256" key="1">
    <source>
        <dbReference type="ARBA" id="ARBA00004448"/>
    </source>
</evidence>
<evidence type="ECO:0000256" key="2">
    <source>
        <dbReference type="ARBA" id="ARBA00006375"/>
    </source>
</evidence>
<keyword evidence="6" id="KW-0999">Mitochondrion inner membrane</keyword>
<feature type="repeat" description="Solcar" evidence="10">
    <location>
        <begin position="9"/>
        <end position="157"/>
    </location>
</feature>
<organism evidence="12 13">
    <name type="scientific">Kazachstania africana (strain ATCC 22294 / BCRC 22015 / CBS 2517 / CECT 1963 / NBRC 1671 / NRRL Y-8276)</name>
    <name type="common">Yeast</name>
    <name type="synonym">Kluyveromyces africanus</name>
    <dbReference type="NCBI Taxonomy" id="1071382"/>
    <lineage>
        <taxon>Eukaryota</taxon>
        <taxon>Fungi</taxon>
        <taxon>Dikarya</taxon>
        <taxon>Ascomycota</taxon>
        <taxon>Saccharomycotina</taxon>
        <taxon>Saccharomycetes</taxon>
        <taxon>Saccharomycetales</taxon>
        <taxon>Saccharomycetaceae</taxon>
        <taxon>Kazachstania</taxon>
    </lineage>
</organism>
<reference evidence="12 13" key="1">
    <citation type="journal article" date="2011" name="Proc. Natl. Acad. Sci. U.S.A.">
        <title>Evolutionary erosion of yeast sex chromosomes by mating-type switching accidents.</title>
        <authorList>
            <person name="Gordon J.L."/>
            <person name="Armisen D."/>
            <person name="Proux-Wera E."/>
            <person name="Oheigeartaigh S.S."/>
            <person name="Byrne K.P."/>
            <person name="Wolfe K.H."/>
        </authorList>
    </citation>
    <scope>NUCLEOTIDE SEQUENCE [LARGE SCALE GENOMIC DNA]</scope>
    <source>
        <strain evidence="13">ATCC 22294 / BCRC 22015 / CBS 2517 / CECT 1963 / NBRC 1671 / NRRL Y-8276</strain>
    </source>
</reference>
<dbReference type="FunCoup" id="H2AQU7">
    <property type="interactions" value="905"/>
</dbReference>
<feature type="repeat" description="Solcar" evidence="10">
    <location>
        <begin position="271"/>
        <end position="365"/>
    </location>
</feature>
<keyword evidence="9 10" id="KW-0472">Membrane</keyword>
<dbReference type="PANTHER" id="PTHR45760:SF2">
    <property type="entry name" value="FI19922P1-RELATED"/>
    <property type="match status" value="1"/>
</dbReference>
<dbReference type="OrthoDB" id="1747031at2759"/>
<dbReference type="EMBL" id="HE650822">
    <property type="protein sequence ID" value="CCF56747.1"/>
    <property type="molecule type" value="Genomic_DNA"/>
</dbReference>
<keyword evidence="4 10" id="KW-0812">Transmembrane</keyword>
<sequence>MTRDDKTTLTAKERMLSASIGSLLTSLTLTPMDVVRIRLQQQEMLPDCLCETPVPDTIKPFATGKAPTNLTKVATSKLTFESRLSMTKEKAFWEGPCFQDLACKRNTLQFNSTLEAFKKISRVEGTSTLWRGISLNLLMAIPSNVVYFTGYEYLRDMSPLATNYSNLNPLICGAFARTLAATSVAPLELLKTRFQSIPRSSKSRNAWLLFKELMRDTAVEMKAQGPYKALFKGLEITLWRDVPFSAVYWGSYEFCKKTLWSKTQKAKKNSIHFANSFLTGCISGTIAAFITHPFDVGKTRWQISLLSNTGSRNRPQKSRNMFKFLNMIRQNEGIAALYTGLLPRVIKIAPSCAIMISSYELCKRLFVEF</sequence>
<evidence type="ECO:0000256" key="6">
    <source>
        <dbReference type="ARBA" id="ARBA00022792"/>
    </source>
</evidence>
<evidence type="ECO:0000256" key="10">
    <source>
        <dbReference type="PROSITE-ProRule" id="PRU00282"/>
    </source>
</evidence>
<dbReference type="GO" id="GO:0006879">
    <property type="term" value="P:intracellular iron ion homeostasis"/>
    <property type="evidence" value="ECO:0007669"/>
    <property type="project" value="EnsemblFungi"/>
</dbReference>
<comment type="similarity">
    <text evidence="2 11">Belongs to the mitochondrial carrier (TC 2.A.29) family.</text>
</comment>
<dbReference type="GO" id="GO:0030170">
    <property type="term" value="F:pyridoxal phosphate binding"/>
    <property type="evidence" value="ECO:0007669"/>
    <property type="project" value="EnsemblFungi"/>
</dbReference>
<feature type="repeat" description="Solcar" evidence="10">
    <location>
        <begin position="164"/>
        <end position="258"/>
    </location>
</feature>
<keyword evidence="3 11" id="KW-0813">Transport</keyword>
<dbReference type="InterPro" id="IPR023395">
    <property type="entry name" value="MCP_dom_sf"/>
</dbReference>
<dbReference type="GeneID" id="13884911"/>
<dbReference type="PROSITE" id="PS50920">
    <property type="entry name" value="SOLCAR"/>
    <property type="match status" value="3"/>
</dbReference>
<dbReference type="Gene3D" id="1.50.40.10">
    <property type="entry name" value="Mitochondrial carrier domain"/>
    <property type="match status" value="1"/>
</dbReference>
<dbReference type="PANTHER" id="PTHR45760">
    <property type="entry name" value="FI19922P1-RELATED"/>
    <property type="match status" value="1"/>
</dbReference>
<dbReference type="AlphaFoldDB" id="H2AQU7"/>
<evidence type="ECO:0000256" key="9">
    <source>
        <dbReference type="ARBA" id="ARBA00023136"/>
    </source>
</evidence>
<dbReference type="Proteomes" id="UP000005220">
    <property type="component" value="Chromosome 2"/>
</dbReference>
<evidence type="ECO:0000256" key="7">
    <source>
        <dbReference type="ARBA" id="ARBA00022989"/>
    </source>
</evidence>
<dbReference type="Pfam" id="PF00153">
    <property type="entry name" value="Mito_carr"/>
    <property type="match status" value="3"/>
</dbReference>
<evidence type="ECO:0000256" key="8">
    <source>
        <dbReference type="ARBA" id="ARBA00023128"/>
    </source>
</evidence>
<dbReference type="RefSeq" id="XP_003955882.1">
    <property type="nucleotide sequence ID" value="XM_003955833.1"/>
</dbReference>
<evidence type="ECO:0000256" key="3">
    <source>
        <dbReference type="ARBA" id="ARBA00022448"/>
    </source>
</evidence>
<dbReference type="InParanoid" id="H2AQU7"/>
<protein>
    <recommendedName>
        <fullName evidence="14">Mitochondrial carrier protein</fullName>
    </recommendedName>
</protein>
<dbReference type="SUPFAM" id="SSF103506">
    <property type="entry name" value="Mitochondrial carrier"/>
    <property type="match status" value="1"/>
</dbReference>
<evidence type="ECO:0000256" key="4">
    <source>
        <dbReference type="ARBA" id="ARBA00022692"/>
    </source>
</evidence>
<keyword evidence="8" id="KW-0496">Mitochondrion</keyword>
<dbReference type="InterPro" id="IPR045315">
    <property type="entry name" value="Mtm1-like"/>
</dbReference>
<dbReference type="GO" id="GO:0005743">
    <property type="term" value="C:mitochondrial inner membrane"/>
    <property type="evidence" value="ECO:0007669"/>
    <property type="project" value="UniProtKB-SubCell"/>
</dbReference>
<evidence type="ECO:0008006" key="14">
    <source>
        <dbReference type="Google" id="ProtNLM"/>
    </source>
</evidence>
<evidence type="ECO:0000313" key="12">
    <source>
        <dbReference type="EMBL" id="CCF56747.1"/>
    </source>
</evidence>
<dbReference type="KEGG" id="kaf:KAFR_0B04500"/>
<proteinExistence type="inferred from homology"/>
<evidence type="ECO:0000256" key="11">
    <source>
        <dbReference type="RuleBase" id="RU000488"/>
    </source>
</evidence>
<evidence type="ECO:0000313" key="13">
    <source>
        <dbReference type="Proteomes" id="UP000005220"/>
    </source>
</evidence>
<gene>
    <name evidence="12" type="primary">KAFR0B04500</name>
    <name evidence="12" type="ORF">KAFR_0B04500</name>
</gene>
<dbReference type="HOGENOM" id="CLU_015166_0_0_1"/>
<dbReference type="GO" id="GO:1990542">
    <property type="term" value="P:mitochondrial transmembrane transport"/>
    <property type="evidence" value="ECO:0007669"/>
    <property type="project" value="InterPro"/>
</dbReference>
<name>H2AQU7_KAZAF</name>
<keyword evidence="7" id="KW-1133">Transmembrane helix</keyword>
<accession>H2AQU7</accession>